<keyword evidence="4" id="KW-1185">Reference proteome</keyword>
<feature type="signal peptide" evidence="2">
    <location>
        <begin position="1"/>
        <end position="19"/>
    </location>
</feature>
<protein>
    <recommendedName>
        <fullName evidence="5">Lipoprotein</fullName>
    </recommendedName>
</protein>
<evidence type="ECO:0000313" key="3">
    <source>
        <dbReference type="EMBL" id="SAL03230.1"/>
    </source>
</evidence>
<proteinExistence type="predicted"/>
<evidence type="ECO:0000256" key="2">
    <source>
        <dbReference type="SAM" id="SignalP"/>
    </source>
</evidence>
<dbReference type="PROSITE" id="PS51257">
    <property type="entry name" value="PROKAR_LIPOPROTEIN"/>
    <property type="match status" value="1"/>
</dbReference>
<evidence type="ECO:0000256" key="1">
    <source>
        <dbReference type="SAM" id="MobiDB-lite"/>
    </source>
</evidence>
<organism evidence="3 4">
    <name type="scientific">Caballeronia ptereochthonis</name>
    <dbReference type="NCBI Taxonomy" id="1777144"/>
    <lineage>
        <taxon>Bacteria</taxon>
        <taxon>Pseudomonadati</taxon>
        <taxon>Pseudomonadota</taxon>
        <taxon>Betaproteobacteria</taxon>
        <taxon>Burkholderiales</taxon>
        <taxon>Burkholderiaceae</taxon>
        <taxon>Caballeronia</taxon>
    </lineage>
</organism>
<feature type="chain" id="PRO_5007624966" description="Lipoprotein" evidence="2">
    <location>
        <begin position="20"/>
        <end position="94"/>
    </location>
</feature>
<feature type="region of interest" description="Disordered" evidence="1">
    <location>
        <begin position="18"/>
        <end position="94"/>
    </location>
</feature>
<keyword evidence="2" id="KW-0732">Signal</keyword>
<feature type="compositionally biased region" description="Low complexity" evidence="1">
    <location>
        <begin position="22"/>
        <end position="48"/>
    </location>
</feature>
<evidence type="ECO:0008006" key="5">
    <source>
        <dbReference type="Google" id="ProtNLM"/>
    </source>
</evidence>
<dbReference type="EMBL" id="FCOB02000056">
    <property type="protein sequence ID" value="SAL03230.1"/>
    <property type="molecule type" value="Genomic_DNA"/>
</dbReference>
<dbReference type="AlphaFoldDB" id="A0A158E947"/>
<comment type="caution">
    <text evidence="3">The sequence shown here is derived from an EMBL/GenBank/DDBJ whole genome shotgun (WGS) entry which is preliminary data.</text>
</comment>
<feature type="compositionally biased region" description="Polar residues" evidence="1">
    <location>
        <begin position="49"/>
        <end position="58"/>
    </location>
</feature>
<evidence type="ECO:0000313" key="4">
    <source>
        <dbReference type="Proteomes" id="UP000054978"/>
    </source>
</evidence>
<accession>A0A158E947</accession>
<name>A0A158E947_9BURK</name>
<sequence>MLCRSILIVTLLLSLAACGPGDSSSSTSSSNASAANRNAADDASSNPSFTSETATSPIPVSDPVASAQASLDADSRQITPVLSYAPNADDSAHR</sequence>
<gene>
    <name evidence="3" type="ORF">AWB83_06740</name>
</gene>
<dbReference type="Proteomes" id="UP000054978">
    <property type="component" value="Unassembled WGS sequence"/>
</dbReference>
<dbReference type="STRING" id="1777144.AWB83_06740"/>
<reference evidence="3" key="1">
    <citation type="submission" date="2016-01" db="EMBL/GenBank/DDBJ databases">
        <authorList>
            <person name="Peeters C."/>
        </authorList>
    </citation>
    <scope>NUCLEOTIDE SEQUENCE [LARGE SCALE GENOMIC DNA]</scope>
    <source>
        <strain evidence="3">LMG 29326</strain>
    </source>
</reference>